<evidence type="ECO:0000256" key="4">
    <source>
        <dbReference type="ARBA" id="ARBA00022670"/>
    </source>
</evidence>
<dbReference type="GO" id="GO:0005886">
    <property type="term" value="C:plasma membrane"/>
    <property type="evidence" value="ECO:0007669"/>
    <property type="project" value="UniProtKB-SubCell"/>
</dbReference>
<dbReference type="RefSeq" id="WP_013825229.1">
    <property type="nucleotide sequence ID" value="NC_015574.1"/>
</dbReference>
<feature type="transmembrane region" description="Helical" evidence="14">
    <location>
        <begin position="7"/>
        <end position="30"/>
    </location>
</feature>
<evidence type="ECO:0000256" key="2">
    <source>
        <dbReference type="ARBA" id="ARBA00007931"/>
    </source>
</evidence>
<dbReference type="GO" id="GO:0006508">
    <property type="term" value="P:proteolysis"/>
    <property type="evidence" value="ECO:0007669"/>
    <property type="project" value="UniProtKB-KW"/>
</dbReference>
<dbReference type="OrthoDB" id="12044at2157"/>
<protein>
    <recommendedName>
        <fullName evidence="14">Zinc metalloprotease</fullName>
    </recommendedName>
</protein>
<organism evidence="19 20">
    <name type="scientific">Methanobacterium paludis (strain DSM 25820 / JCM 18151 / SWAN1)</name>
    <dbReference type="NCBI Taxonomy" id="868131"/>
    <lineage>
        <taxon>Archaea</taxon>
        <taxon>Methanobacteriati</taxon>
        <taxon>Methanobacteriota</taxon>
        <taxon>Methanomada group</taxon>
        <taxon>Methanobacteria</taxon>
        <taxon>Methanobacteriales</taxon>
        <taxon>Methanobacteriaceae</taxon>
        <taxon>Methanobacterium</taxon>
    </lineage>
</organism>
<dbReference type="PANTHER" id="PTHR39188">
    <property type="entry name" value="MEMBRANE-ASSOCIATED ZINC METALLOPROTEASE M50B"/>
    <property type="match status" value="1"/>
</dbReference>
<dbReference type="Pfam" id="PF02163">
    <property type="entry name" value="Peptidase_M50"/>
    <property type="match status" value="2"/>
</dbReference>
<evidence type="ECO:0000259" key="18">
    <source>
        <dbReference type="PROSITE" id="PS51371"/>
    </source>
</evidence>
<feature type="binding site" evidence="16">
    <location>
        <position position="58"/>
    </location>
    <ligand>
        <name>Zn(2+)</name>
        <dbReference type="ChEBI" id="CHEBI:29105"/>
        <note>catalytic</note>
    </ligand>
</feature>
<sequence length="352" mass="38744">MRYSLKIFTVFGIPVELHISFLLLMLIIYIVAFLNLIPGLNLLIAVLITLLFVTVIIHELSHSYVAQKYGVTITSIVLLPIGGVSTMEEIPSDPGQELRIAVAGPAVNFLIAFVGYAVVLSIGSFIPNDLTETIYYFSLLNLILGAFNLLPAFPMDGGRVLRAYLAGRMNYVKATRVAATVGKQLAFVMAILGILILNVFLILIAVFIYIGAEQEYKSILISTLLEGVLVKDIMTKDVKTLSPETSVQDTLNTMFQKKHMGYPVKDNENLVGIVTFHDVSKVPEELRGSSVKDIMTKKLIVSSPREEVFDALKKLSKNDIGRLPVVEEGKLVGIVSKTDIMKSLEVLNLKLS</sequence>
<proteinExistence type="inferred from homology"/>
<gene>
    <name evidence="19" type="ordered locus">MSWAN_0692</name>
</gene>
<evidence type="ECO:0000256" key="13">
    <source>
        <dbReference type="ARBA" id="ARBA00023136"/>
    </source>
</evidence>
<evidence type="ECO:0000256" key="10">
    <source>
        <dbReference type="ARBA" id="ARBA00022989"/>
    </source>
</evidence>
<accession>F6D6L4</accession>
<evidence type="ECO:0000256" key="7">
    <source>
        <dbReference type="ARBA" id="ARBA00022737"/>
    </source>
</evidence>
<dbReference type="Gene3D" id="3.10.580.10">
    <property type="entry name" value="CBS-domain"/>
    <property type="match status" value="2"/>
</dbReference>
<dbReference type="InterPro" id="IPR000644">
    <property type="entry name" value="CBS_dom"/>
</dbReference>
<feature type="transmembrane region" description="Helical" evidence="14">
    <location>
        <begin position="107"/>
        <end position="126"/>
    </location>
</feature>
<keyword evidence="8 14" id="KW-0378">Hydrolase</keyword>
<dbReference type="CDD" id="cd06164">
    <property type="entry name" value="S2P-M50_SpoIVFB_CBS"/>
    <property type="match status" value="1"/>
</dbReference>
<name>F6D6L4_METPW</name>
<dbReference type="PIRSF" id="PIRSF006404">
    <property type="entry name" value="UCP006404_Pept_M50_CBS"/>
    <property type="match status" value="1"/>
</dbReference>
<evidence type="ECO:0000256" key="16">
    <source>
        <dbReference type="PIRSR" id="PIRSR006404-2"/>
    </source>
</evidence>
<evidence type="ECO:0000256" key="3">
    <source>
        <dbReference type="ARBA" id="ARBA00022475"/>
    </source>
</evidence>
<keyword evidence="7" id="KW-0677">Repeat</keyword>
<feature type="binding site" evidence="16">
    <location>
        <position position="156"/>
    </location>
    <ligand>
        <name>Zn(2+)</name>
        <dbReference type="ChEBI" id="CHEBI:29105"/>
        <note>catalytic</note>
    </ligand>
</feature>
<dbReference type="GeneID" id="10668184"/>
<evidence type="ECO:0000256" key="12">
    <source>
        <dbReference type="ARBA" id="ARBA00023122"/>
    </source>
</evidence>
<keyword evidence="13 14" id="KW-0472">Membrane</keyword>
<keyword evidence="11 14" id="KW-0482">Metalloprotease</keyword>
<comment type="cofactor">
    <cofactor evidence="14 16">
        <name>Zn(2+)</name>
        <dbReference type="ChEBI" id="CHEBI:29105"/>
    </cofactor>
    <text evidence="14 16">Binds 1 zinc ion per subunit.</text>
</comment>
<dbReference type="PANTHER" id="PTHR39188:SF3">
    <property type="entry name" value="STAGE IV SPORULATION PROTEIN FB"/>
    <property type="match status" value="1"/>
</dbReference>
<dbReference type="InterPro" id="IPR016483">
    <property type="entry name" value="UCP006404_Pept_M50_CBS"/>
</dbReference>
<evidence type="ECO:0000256" key="15">
    <source>
        <dbReference type="PIRSR" id="PIRSR006404-1"/>
    </source>
</evidence>
<dbReference type="STRING" id="868131.MSWAN_0692"/>
<keyword evidence="6 14" id="KW-0479">Metal-binding</keyword>
<keyword evidence="10 14" id="KW-1133">Transmembrane helix</keyword>
<evidence type="ECO:0000256" key="8">
    <source>
        <dbReference type="ARBA" id="ARBA00022801"/>
    </source>
</evidence>
<evidence type="ECO:0000313" key="20">
    <source>
        <dbReference type="Proteomes" id="UP000009231"/>
    </source>
</evidence>
<dbReference type="eggNOG" id="arCOG00607">
    <property type="taxonomic scope" value="Archaea"/>
</dbReference>
<dbReference type="KEGG" id="mew:MSWAN_0692"/>
<evidence type="ECO:0000256" key="14">
    <source>
        <dbReference type="PIRNR" id="PIRNR006404"/>
    </source>
</evidence>
<dbReference type="SUPFAM" id="SSF54631">
    <property type="entry name" value="CBS-domain pair"/>
    <property type="match status" value="1"/>
</dbReference>
<reference evidence="19 20" key="1">
    <citation type="journal article" date="2014" name="Int. J. Syst. Evol. Microbiol.">
        <title>Methanobacterium paludis sp. nov. and a novel strain of Methanobacterium lacus isolated from northern peatlands.</title>
        <authorList>
            <person name="Cadillo-Quiroz H."/>
            <person name="Brauer S.L."/>
            <person name="Goodson N."/>
            <person name="Yavitt J.B."/>
            <person name="Zinder S.H."/>
        </authorList>
    </citation>
    <scope>NUCLEOTIDE SEQUENCE [LARGE SCALE GENOMIC DNA]</scope>
    <source>
        <strain evidence="20">DSM 25820 / JCM 18151 / SWAN1</strain>
    </source>
</reference>
<dbReference type="InterPro" id="IPR046342">
    <property type="entry name" value="CBS_dom_sf"/>
</dbReference>
<feature type="domain" description="CBS" evidence="18">
    <location>
        <begin position="295"/>
        <end position="351"/>
    </location>
</feature>
<feature type="binding site" evidence="16">
    <location>
        <position position="62"/>
    </location>
    <ligand>
        <name>Zn(2+)</name>
        <dbReference type="ChEBI" id="CHEBI:29105"/>
        <note>catalytic</note>
    </ligand>
</feature>
<keyword evidence="4 14" id="KW-0645">Protease</keyword>
<evidence type="ECO:0000256" key="1">
    <source>
        <dbReference type="ARBA" id="ARBA00004651"/>
    </source>
</evidence>
<comment type="subcellular location">
    <subcellularLocation>
        <location evidence="1 14">Cell membrane</location>
        <topology evidence="1 14">Multi-pass membrane protein</topology>
    </subcellularLocation>
</comment>
<feature type="transmembrane region" description="Helical" evidence="14">
    <location>
        <begin position="36"/>
        <end position="57"/>
    </location>
</feature>
<keyword evidence="12 17" id="KW-0129">CBS domain</keyword>
<dbReference type="PROSITE" id="PS51371">
    <property type="entry name" value="CBS"/>
    <property type="match status" value="2"/>
</dbReference>
<evidence type="ECO:0000256" key="11">
    <source>
        <dbReference type="ARBA" id="ARBA00023049"/>
    </source>
</evidence>
<keyword evidence="9 14" id="KW-0862">Zinc</keyword>
<dbReference type="SMART" id="SM00116">
    <property type="entry name" value="CBS"/>
    <property type="match status" value="2"/>
</dbReference>
<keyword evidence="20" id="KW-1185">Reference proteome</keyword>
<dbReference type="CDD" id="cd04801">
    <property type="entry name" value="CBS_pair_peptidase_M50"/>
    <property type="match status" value="1"/>
</dbReference>
<evidence type="ECO:0000256" key="17">
    <source>
        <dbReference type="PROSITE-ProRule" id="PRU00703"/>
    </source>
</evidence>
<dbReference type="GO" id="GO:0046872">
    <property type="term" value="F:metal ion binding"/>
    <property type="evidence" value="ECO:0007669"/>
    <property type="project" value="UniProtKB-UniRule"/>
</dbReference>
<dbReference type="Pfam" id="PF00571">
    <property type="entry name" value="CBS"/>
    <property type="match status" value="2"/>
</dbReference>
<dbReference type="HOGENOM" id="CLU_037123_1_1_2"/>
<feature type="active site" evidence="15">
    <location>
        <position position="59"/>
    </location>
</feature>
<feature type="domain" description="CBS" evidence="18">
    <location>
        <begin position="234"/>
        <end position="291"/>
    </location>
</feature>
<evidence type="ECO:0000313" key="19">
    <source>
        <dbReference type="EMBL" id="AEG17727.1"/>
    </source>
</evidence>
<feature type="transmembrane region" description="Helical" evidence="14">
    <location>
        <begin position="133"/>
        <end position="153"/>
    </location>
</feature>
<evidence type="ECO:0000256" key="9">
    <source>
        <dbReference type="ARBA" id="ARBA00022833"/>
    </source>
</evidence>
<dbReference type="EMBL" id="CP002772">
    <property type="protein sequence ID" value="AEG17727.1"/>
    <property type="molecule type" value="Genomic_DNA"/>
</dbReference>
<feature type="transmembrane region" description="Helical" evidence="14">
    <location>
        <begin position="69"/>
        <end position="87"/>
    </location>
</feature>
<dbReference type="GO" id="GO:0008237">
    <property type="term" value="F:metallopeptidase activity"/>
    <property type="evidence" value="ECO:0007669"/>
    <property type="project" value="UniProtKB-UniRule"/>
</dbReference>
<evidence type="ECO:0000256" key="5">
    <source>
        <dbReference type="ARBA" id="ARBA00022692"/>
    </source>
</evidence>
<keyword evidence="5 14" id="KW-0812">Transmembrane</keyword>
<feature type="transmembrane region" description="Helical" evidence="14">
    <location>
        <begin position="185"/>
        <end position="210"/>
    </location>
</feature>
<comment type="similarity">
    <text evidence="2 14">Belongs to the peptidase M50B family.</text>
</comment>
<keyword evidence="3 14" id="KW-1003">Cell membrane</keyword>
<dbReference type="AlphaFoldDB" id="F6D6L4"/>
<evidence type="ECO:0000256" key="6">
    <source>
        <dbReference type="ARBA" id="ARBA00022723"/>
    </source>
</evidence>
<dbReference type="InterPro" id="IPR008915">
    <property type="entry name" value="Peptidase_M50"/>
</dbReference>
<dbReference type="Proteomes" id="UP000009231">
    <property type="component" value="Chromosome"/>
</dbReference>